<evidence type="ECO:0000313" key="2">
    <source>
        <dbReference type="EMBL" id="AYV80104.1"/>
    </source>
</evidence>
<feature type="domain" description="Peptidase S74" evidence="1">
    <location>
        <begin position="327"/>
        <end position="435"/>
    </location>
</feature>
<dbReference type="PROSITE" id="PS51688">
    <property type="entry name" value="ICA"/>
    <property type="match status" value="1"/>
</dbReference>
<evidence type="ECO:0000259" key="1">
    <source>
        <dbReference type="PROSITE" id="PS51688"/>
    </source>
</evidence>
<accession>A0A3G5A0U6</accession>
<reference evidence="2" key="1">
    <citation type="submission" date="2018-10" db="EMBL/GenBank/DDBJ databases">
        <title>Hidden diversity of soil giant viruses.</title>
        <authorList>
            <person name="Schulz F."/>
            <person name="Alteio L."/>
            <person name="Goudeau D."/>
            <person name="Ryan E.M."/>
            <person name="Malmstrom R.R."/>
            <person name="Blanchard J."/>
            <person name="Woyke T."/>
        </authorList>
    </citation>
    <scope>NUCLEOTIDE SEQUENCE</scope>
    <source>
        <strain evidence="2">GAV1</strain>
    </source>
</reference>
<dbReference type="InterPro" id="IPR036388">
    <property type="entry name" value="WH-like_DNA-bd_sf"/>
</dbReference>
<protein>
    <recommendedName>
        <fullName evidence="1">Peptidase S74 domain-containing protein</fullName>
    </recommendedName>
</protein>
<gene>
    <name evidence="2" type="ORF">Gaeavirus9_14</name>
</gene>
<sequence>MSNSNSNPNSNIKAHTILGQVIRTNYLQGYNATLNNIGCDNLKVTKLLTAANIVVNNDMNILGGLGISGSVQIDGGIGITGNETILGSINGLYENYNPSTTSAYITNNNITNPRSNNTAYGSNVLLDDISSGNNTGFGSQALAENTVGTQNTAIGSISMAGSTGGSNNTAIGHRSLNLNINGDSNTALGAGTLASNTTGFSNTAAGYFALNVGNTGHDNTAFGVHSMVSMVSGVLNVGVGSNVLNNNVAGANNACFGYNSGYFETGSSNTYIGYNTGCTGPIGTCSNVTCLGANATPSSNIVTNEITLGNGSIAALRCEQTTITTLSDSRDKADIQDLDLGIDFIDELKPSKFKWDKREWYDGVKDGSKMSDCWTAGFIAQDLKEIQEGHNASYLKLVYDVNPDKLEATAGNLLPIIIKALQDLHNENKKLVLEIEILKSKIQ</sequence>
<dbReference type="EMBL" id="MK072207">
    <property type="protein sequence ID" value="AYV80104.1"/>
    <property type="molecule type" value="Genomic_DNA"/>
</dbReference>
<dbReference type="Gene3D" id="1.10.10.10">
    <property type="entry name" value="Winged helix-like DNA-binding domain superfamily/Winged helix DNA-binding domain"/>
    <property type="match status" value="1"/>
</dbReference>
<proteinExistence type="predicted"/>
<dbReference type="InterPro" id="IPR030392">
    <property type="entry name" value="S74_ICA"/>
</dbReference>
<name>A0A3G5A0U6_9VIRU</name>
<dbReference type="Pfam" id="PF13884">
    <property type="entry name" value="Peptidase_S74"/>
    <property type="match status" value="1"/>
</dbReference>
<organism evidence="2">
    <name type="scientific">Gaeavirus sp</name>
    <dbReference type="NCBI Taxonomy" id="2487767"/>
    <lineage>
        <taxon>Viruses</taxon>
        <taxon>Varidnaviria</taxon>
        <taxon>Bamfordvirae</taxon>
        <taxon>Nucleocytoviricota</taxon>
        <taxon>Megaviricetes</taxon>
        <taxon>Imitervirales</taxon>
        <taxon>Mimiviridae</taxon>
        <taxon>Klosneuvirinae</taxon>
    </lineage>
</organism>